<dbReference type="PANTHER" id="PTHR22617:SF43">
    <property type="entry name" value="PROTEIN PILI"/>
    <property type="match status" value="1"/>
</dbReference>
<dbReference type="Proteomes" id="UP000635606">
    <property type="component" value="Unassembled WGS sequence"/>
</dbReference>
<evidence type="ECO:0000313" key="2">
    <source>
        <dbReference type="EMBL" id="GIJ67116.1"/>
    </source>
</evidence>
<dbReference type="GO" id="GO:0005829">
    <property type="term" value="C:cytosol"/>
    <property type="evidence" value="ECO:0007669"/>
    <property type="project" value="TreeGrafter"/>
</dbReference>
<proteinExistence type="predicted"/>
<dbReference type="EMBL" id="BOPH01000022">
    <property type="protein sequence ID" value="GIJ67116.1"/>
    <property type="molecule type" value="Genomic_DNA"/>
</dbReference>
<name>A0A8J3ZTC7_9ACTN</name>
<dbReference type="InterPro" id="IPR036061">
    <property type="entry name" value="CheW-like_dom_sf"/>
</dbReference>
<reference evidence="2" key="1">
    <citation type="submission" date="2021-01" db="EMBL/GenBank/DDBJ databases">
        <title>Whole genome shotgun sequence of Virgisporangium ochraceum NBRC 16418.</title>
        <authorList>
            <person name="Komaki H."/>
            <person name="Tamura T."/>
        </authorList>
    </citation>
    <scope>NUCLEOTIDE SEQUENCE</scope>
    <source>
        <strain evidence="2">NBRC 16418</strain>
    </source>
</reference>
<dbReference type="GO" id="GO:0006935">
    <property type="term" value="P:chemotaxis"/>
    <property type="evidence" value="ECO:0007669"/>
    <property type="project" value="InterPro"/>
</dbReference>
<keyword evidence="3" id="KW-1185">Reference proteome</keyword>
<evidence type="ECO:0000259" key="1">
    <source>
        <dbReference type="PROSITE" id="PS50851"/>
    </source>
</evidence>
<dbReference type="GO" id="GO:0007165">
    <property type="term" value="P:signal transduction"/>
    <property type="evidence" value="ECO:0007669"/>
    <property type="project" value="InterPro"/>
</dbReference>
<dbReference type="InterPro" id="IPR002545">
    <property type="entry name" value="CheW-lke_dom"/>
</dbReference>
<dbReference type="SMART" id="SM00260">
    <property type="entry name" value="CheW"/>
    <property type="match status" value="1"/>
</dbReference>
<organism evidence="2 3">
    <name type="scientific">Virgisporangium ochraceum</name>
    <dbReference type="NCBI Taxonomy" id="65505"/>
    <lineage>
        <taxon>Bacteria</taxon>
        <taxon>Bacillati</taxon>
        <taxon>Actinomycetota</taxon>
        <taxon>Actinomycetes</taxon>
        <taxon>Micromonosporales</taxon>
        <taxon>Micromonosporaceae</taxon>
        <taxon>Virgisporangium</taxon>
    </lineage>
</organism>
<dbReference type="Gene3D" id="2.30.30.40">
    <property type="entry name" value="SH3 Domains"/>
    <property type="match status" value="1"/>
</dbReference>
<accession>A0A8J3ZTC7</accession>
<gene>
    <name evidence="2" type="ORF">Voc01_020330</name>
</gene>
<protein>
    <recommendedName>
        <fullName evidence="1">CheW-like domain-containing protein</fullName>
    </recommendedName>
</protein>
<dbReference type="Gene3D" id="2.40.50.180">
    <property type="entry name" value="CheA-289, Domain 4"/>
    <property type="match status" value="1"/>
</dbReference>
<feature type="domain" description="CheW-like" evidence="1">
    <location>
        <begin position="4"/>
        <end position="139"/>
    </location>
</feature>
<evidence type="ECO:0000313" key="3">
    <source>
        <dbReference type="Proteomes" id="UP000635606"/>
    </source>
</evidence>
<dbReference type="AlphaFoldDB" id="A0A8J3ZTC7"/>
<comment type="caution">
    <text evidence="2">The sequence shown here is derived from an EMBL/GenBank/DDBJ whole genome shotgun (WGS) entry which is preliminary data.</text>
</comment>
<dbReference type="SUPFAM" id="SSF50341">
    <property type="entry name" value="CheW-like"/>
    <property type="match status" value="1"/>
</dbReference>
<sequence length="149" mass="15406">MTVGGQALVFRADSHLAAIGVEHVTEVLRPLPVEHLAGVPPYIRGLCVLRGRPVPVVDVGLLLGGRRAPGDGRFVGVRTGPQTAALCVDTVVGIRDLPMDLLHDLSSVTGSPACTAVGAIGREPLLLLEAGRVVPDSVWDALEEAGPDG</sequence>
<dbReference type="Pfam" id="PF01584">
    <property type="entry name" value="CheW"/>
    <property type="match status" value="1"/>
</dbReference>
<dbReference type="PROSITE" id="PS50851">
    <property type="entry name" value="CHEW"/>
    <property type="match status" value="1"/>
</dbReference>
<dbReference type="PANTHER" id="PTHR22617">
    <property type="entry name" value="CHEMOTAXIS SENSOR HISTIDINE KINASE-RELATED"/>
    <property type="match status" value="1"/>
</dbReference>
<dbReference type="InterPro" id="IPR039315">
    <property type="entry name" value="CheW"/>
</dbReference>